<dbReference type="KEGG" id="bbev:BBEV_0299"/>
<name>A0A1D7QRR3_9BACI</name>
<feature type="coiled-coil region" evidence="1">
    <location>
        <begin position="8"/>
        <end position="35"/>
    </location>
</feature>
<protein>
    <submittedName>
        <fullName evidence="2">Uncharacterized protein</fullName>
    </submittedName>
</protein>
<evidence type="ECO:0000313" key="2">
    <source>
        <dbReference type="EMBL" id="AOM81693.1"/>
    </source>
</evidence>
<sequence length="65" mass="7809">MKMSVIETQLKEEAIQDLEEKCQRLESELRYRETEIAYLREEKKQVSSNWIGRTLFKMAEKAVRS</sequence>
<dbReference type="RefSeq" id="WP_069363842.1">
    <property type="nucleotide sequence ID" value="NZ_CP012502.1"/>
</dbReference>
<keyword evidence="1" id="KW-0175">Coiled coil</keyword>
<evidence type="ECO:0000313" key="3">
    <source>
        <dbReference type="Proteomes" id="UP000094463"/>
    </source>
</evidence>
<dbReference type="EMBL" id="CP012502">
    <property type="protein sequence ID" value="AOM81693.1"/>
    <property type="molecule type" value="Genomic_DNA"/>
</dbReference>
<dbReference type="STRING" id="632773.BBEV_0299"/>
<dbReference type="AlphaFoldDB" id="A0A1D7QRR3"/>
<dbReference type="Proteomes" id="UP000094463">
    <property type="component" value="Chromosome"/>
</dbReference>
<reference evidence="2 3" key="1">
    <citation type="submission" date="2015-08" db="EMBL/GenBank/DDBJ databases">
        <title>The complete genome sequence of Bacillus beveridgei MLTeJB.</title>
        <authorList>
            <person name="Hanson T.E."/>
            <person name="Mesa C."/>
            <person name="Basesman S.M."/>
            <person name="Oremland R.S."/>
        </authorList>
    </citation>
    <scope>NUCLEOTIDE SEQUENCE [LARGE SCALE GENOMIC DNA]</scope>
    <source>
        <strain evidence="2 3">MLTeJB</strain>
    </source>
</reference>
<proteinExistence type="predicted"/>
<keyword evidence="3" id="KW-1185">Reference proteome</keyword>
<evidence type="ECO:0000256" key="1">
    <source>
        <dbReference type="SAM" id="Coils"/>
    </source>
</evidence>
<organism evidence="2 3">
    <name type="scientific">Salisediminibacterium beveridgei</name>
    <dbReference type="NCBI Taxonomy" id="632773"/>
    <lineage>
        <taxon>Bacteria</taxon>
        <taxon>Bacillati</taxon>
        <taxon>Bacillota</taxon>
        <taxon>Bacilli</taxon>
        <taxon>Bacillales</taxon>
        <taxon>Bacillaceae</taxon>
        <taxon>Salisediminibacterium</taxon>
    </lineage>
</organism>
<gene>
    <name evidence="2" type="ORF">BBEV_0299</name>
</gene>
<accession>A0A1D7QRR3</accession>